<name>A0A9X3IXC1_9BACT</name>
<reference evidence="1" key="1">
    <citation type="submission" date="2022-11" db="EMBL/GenBank/DDBJ databases">
        <title>Minimal conservation of predation-associated metabolite biosynthetic gene clusters underscores biosynthetic potential of Myxococcota including descriptions for ten novel species: Archangium lansinium sp. nov., Myxococcus landrumus sp. nov., Nannocystis bai.</title>
        <authorList>
            <person name="Ahearne A."/>
            <person name="Stevens C."/>
            <person name="Phillips K."/>
        </authorList>
    </citation>
    <scope>NUCLEOTIDE SEQUENCE</scope>
    <source>
        <strain evidence="1">Na p29</strain>
    </source>
</reference>
<accession>A0A9X3IXC1</accession>
<evidence type="ECO:0000313" key="1">
    <source>
        <dbReference type="EMBL" id="MCY1008292.1"/>
    </source>
</evidence>
<dbReference type="AlphaFoldDB" id="A0A9X3IXC1"/>
<gene>
    <name evidence="1" type="ORF">OV079_22560</name>
</gene>
<proteinExistence type="predicted"/>
<dbReference type="EMBL" id="JAPNKE010000002">
    <property type="protein sequence ID" value="MCY1008292.1"/>
    <property type="molecule type" value="Genomic_DNA"/>
</dbReference>
<sequence length="65" mass="6828">MRLMRTVLLGVTLTIFAEAEARACSCGRALVGAGRLYLGVGGLLPPDATGFRGRVRSHSPTRTIG</sequence>
<evidence type="ECO:0000313" key="2">
    <source>
        <dbReference type="Proteomes" id="UP001150924"/>
    </source>
</evidence>
<dbReference type="RefSeq" id="WP_267770927.1">
    <property type="nucleotide sequence ID" value="NZ_JAPNKE010000002.1"/>
</dbReference>
<dbReference type="Proteomes" id="UP001150924">
    <property type="component" value="Unassembled WGS sequence"/>
</dbReference>
<protein>
    <submittedName>
        <fullName evidence="1">Uncharacterized protein</fullName>
    </submittedName>
</protein>
<keyword evidence="2" id="KW-1185">Reference proteome</keyword>
<organism evidence="1 2">
    <name type="scientific">Nannocystis pusilla</name>
    <dbReference type="NCBI Taxonomy" id="889268"/>
    <lineage>
        <taxon>Bacteria</taxon>
        <taxon>Pseudomonadati</taxon>
        <taxon>Myxococcota</taxon>
        <taxon>Polyangia</taxon>
        <taxon>Nannocystales</taxon>
        <taxon>Nannocystaceae</taxon>
        <taxon>Nannocystis</taxon>
    </lineage>
</organism>
<comment type="caution">
    <text evidence="1">The sequence shown here is derived from an EMBL/GenBank/DDBJ whole genome shotgun (WGS) entry which is preliminary data.</text>
</comment>